<evidence type="ECO:0000259" key="5">
    <source>
        <dbReference type="PROSITE" id="PS50089"/>
    </source>
</evidence>
<dbReference type="SMART" id="SM00672">
    <property type="entry name" value="CAP10"/>
    <property type="match status" value="1"/>
</dbReference>
<dbReference type="InterPro" id="IPR032010">
    <property type="entry name" value="APD1-4_M"/>
</dbReference>
<accession>A0A2N9HNS5</accession>
<sequence length="853" mass="98785">MEEPEHSQHGISPSSVTTSSDDPSSSSSPPSTSQVQEEVENEHHDEDGDINHHHRHHHHHHHRHHYGLLLDHHQERQQQQPSTLTYRVNISISDAPSTQIRDDVWSCLVVLVTFWFFGRESLVEWIEDPSYPNTTLSWNIIYGSGKIQQKIPESSNYYIAVGNLHSEEVEVELKFTINAFLYNTTTAYYKCSLGNRLCSLKLFLLGTNSAVLTSPHRKEDTDDDWFVKLSYGPRWIAYFVGSGVMTVLILSVFRFLNTFQTTAEDGTIIQPGEVGTERTPLLLHKDDDVSSWGSSYDSVSHDEEDPEEQLAVNCIDGQQITEGENSNNTQRLCVICFDASRDCFFLPCGHCAACFTCGKRIAEEAGNCPICRRKMKKVDNFVSQTKTVAGHNLDPTPWHPFRPKSFDKETRQTRAYKIIHCSYLACHSDTNTVPERRRSNSSQPSEKCPEFFRWIHQDLEPWARSGISKAHLEEAQKFAAFRVVIVGGKLYVDWYYACVQSRAMFTIWGLLQLLKRYPGMVPDVDMMFECMDKPRIYRAEHQSMPLPLFRYCTTKDHYDIPFPDWSFWGWTETNIRPWDVEFHEIKRGSQRLRWSKKWPRAYWKGNPDVLSPIRTELLKCNHSRKWGAQIMRQDWAEEERIGYEQSKLSNQCDYRYKIYAEGFAWSVSLKYILSCGSLSLIISPEYEDFFSRGLIPKKNYWPVSPTDLCPSIKYAVDWGNEHPSEVGSVVCRFYYWLEARAIGKEGQNLMESLSMDRVYDYMFHLITEYSKLQDFKPVSPSSALEVCSESLLCFADEKQRQFLQKSTAFPSEAPPCTLQPANSNVIKSWIQQKNKNIKDVEDMEKVKSQRRSK</sequence>
<dbReference type="SMART" id="SM00184">
    <property type="entry name" value="RING"/>
    <property type="match status" value="1"/>
</dbReference>
<dbReference type="Gene3D" id="3.30.40.10">
    <property type="entry name" value="Zinc/RING finger domain, C3HC4 (zinc finger)"/>
    <property type="match status" value="1"/>
</dbReference>
<feature type="region of interest" description="Disordered" evidence="4">
    <location>
        <begin position="1"/>
        <end position="66"/>
    </location>
</feature>
<organism evidence="6">
    <name type="scientific">Fagus sylvatica</name>
    <name type="common">Beechnut</name>
    <dbReference type="NCBI Taxonomy" id="28930"/>
    <lineage>
        <taxon>Eukaryota</taxon>
        <taxon>Viridiplantae</taxon>
        <taxon>Streptophyta</taxon>
        <taxon>Embryophyta</taxon>
        <taxon>Tracheophyta</taxon>
        <taxon>Spermatophyta</taxon>
        <taxon>Magnoliopsida</taxon>
        <taxon>eudicotyledons</taxon>
        <taxon>Gunneridae</taxon>
        <taxon>Pentapetalae</taxon>
        <taxon>rosids</taxon>
        <taxon>fabids</taxon>
        <taxon>Fagales</taxon>
        <taxon>Fagaceae</taxon>
        <taxon>Fagus</taxon>
    </lineage>
</organism>
<keyword evidence="3" id="KW-0479">Metal-binding</keyword>
<protein>
    <recommendedName>
        <fullName evidence="5">RING-type domain-containing protein</fullName>
    </recommendedName>
</protein>
<dbReference type="PANTHER" id="PTHR12203:SF35">
    <property type="entry name" value="PROTEIN O-GLUCOSYLTRANSFERASE 1"/>
    <property type="match status" value="1"/>
</dbReference>
<evidence type="ECO:0000256" key="4">
    <source>
        <dbReference type="SAM" id="MobiDB-lite"/>
    </source>
</evidence>
<dbReference type="InterPro" id="IPR013083">
    <property type="entry name" value="Znf_RING/FYVE/PHD"/>
</dbReference>
<dbReference type="EMBL" id="OIVN01003791">
    <property type="protein sequence ID" value="SPD13618.1"/>
    <property type="molecule type" value="Genomic_DNA"/>
</dbReference>
<feature type="compositionally biased region" description="Basic residues" evidence="4">
    <location>
        <begin position="52"/>
        <end position="66"/>
    </location>
</feature>
<gene>
    <name evidence="6" type="ORF">FSB_LOCUS41500</name>
</gene>
<reference evidence="6" key="1">
    <citation type="submission" date="2018-02" db="EMBL/GenBank/DDBJ databases">
        <authorList>
            <person name="Cohen D.B."/>
            <person name="Kent A.D."/>
        </authorList>
    </citation>
    <scope>NUCLEOTIDE SEQUENCE</scope>
</reference>
<name>A0A2N9HNS5_FAGSY</name>
<comment type="similarity">
    <text evidence="1">Belongs to the glycosyltransferase 90 family.</text>
</comment>
<evidence type="ECO:0000256" key="1">
    <source>
        <dbReference type="ARBA" id="ARBA00010118"/>
    </source>
</evidence>
<dbReference type="PANTHER" id="PTHR12203">
    <property type="entry name" value="KDEL LYS-ASP-GLU-LEU CONTAINING - RELATED"/>
    <property type="match status" value="1"/>
</dbReference>
<keyword evidence="3" id="KW-0863">Zinc-finger</keyword>
<dbReference type="AlphaFoldDB" id="A0A2N9HNS5"/>
<dbReference type="Pfam" id="PF16041">
    <property type="entry name" value="APD1-4_M"/>
    <property type="match status" value="1"/>
</dbReference>
<feature type="compositionally biased region" description="Basic and acidic residues" evidence="4">
    <location>
        <begin position="41"/>
        <end position="51"/>
    </location>
</feature>
<evidence type="ECO:0000313" key="6">
    <source>
        <dbReference type="EMBL" id="SPD13618.1"/>
    </source>
</evidence>
<dbReference type="InterPro" id="IPR051091">
    <property type="entry name" value="O-Glucosyltr/Glycosyltrsf_90"/>
</dbReference>
<evidence type="ECO:0000256" key="3">
    <source>
        <dbReference type="PROSITE-ProRule" id="PRU00175"/>
    </source>
</evidence>
<dbReference type="GO" id="GO:0008270">
    <property type="term" value="F:zinc ion binding"/>
    <property type="evidence" value="ECO:0007669"/>
    <property type="project" value="UniProtKB-KW"/>
</dbReference>
<keyword evidence="3" id="KW-0862">Zinc</keyword>
<keyword evidence="2" id="KW-0808">Transferase</keyword>
<dbReference type="GO" id="GO:0016740">
    <property type="term" value="F:transferase activity"/>
    <property type="evidence" value="ECO:0007669"/>
    <property type="project" value="UniProtKB-KW"/>
</dbReference>
<dbReference type="PROSITE" id="PS50089">
    <property type="entry name" value="ZF_RING_2"/>
    <property type="match status" value="1"/>
</dbReference>
<dbReference type="Pfam" id="PF13920">
    <property type="entry name" value="zf-C3HC4_3"/>
    <property type="match status" value="1"/>
</dbReference>
<dbReference type="InterPro" id="IPR006598">
    <property type="entry name" value="CAP10"/>
</dbReference>
<evidence type="ECO:0000256" key="2">
    <source>
        <dbReference type="ARBA" id="ARBA00022679"/>
    </source>
</evidence>
<dbReference type="Pfam" id="PF05686">
    <property type="entry name" value="Glyco_transf_90"/>
    <property type="match status" value="1"/>
</dbReference>
<dbReference type="InterPro" id="IPR001841">
    <property type="entry name" value="Znf_RING"/>
</dbReference>
<proteinExistence type="inferred from homology"/>
<feature type="domain" description="RING-type" evidence="5">
    <location>
        <begin position="333"/>
        <end position="372"/>
    </location>
</feature>
<dbReference type="SUPFAM" id="SSF57850">
    <property type="entry name" value="RING/U-box"/>
    <property type="match status" value="1"/>
</dbReference>
<feature type="compositionally biased region" description="Low complexity" evidence="4">
    <location>
        <begin position="12"/>
        <end position="33"/>
    </location>
</feature>